<proteinExistence type="predicted"/>
<sequence>MMRRLRNESKKWGEFNSKGDRQISLDLESNTVHIFYLNISNFKNVLFTIKVPGEYPFKAPKVFISTGAHEERHIMQLYKMTRLGQNELEILMPNMKCLCCFTILCNDKWGPMKNILDILKEIEYFLELRDRIRSRVTVRVFQRHESGLPAVLWNEIIKFI</sequence>
<dbReference type="EMBL" id="MN739317">
    <property type="protein sequence ID" value="QHS98494.1"/>
    <property type="molecule type" value="Genomic_DNA"/>
</dbReference>
<organism evidence="1">
    <name type="scientific">viral metagenome</name>
    <dbReference type="NCBI Taxonomy" id="1070528"/>
    <lineage>
        <taxon>unclassified sequences</taxon>
        <taxon>metagenomes</taxon>
        <taxon>organismal metagenomes</taxon>
    </lineage>
</organism>
<dbReference type="Gene3D" id="3.10.110.10">
    <property type="entry name" value="Ubiquitin Conjugating Enzyme"/>
    <property type="match status" value="1"/>
</dbReference>
<reference evidence="1" key="1">
    <citation type="journal article" date="2020" name="Nature">
        <title>Giant virus diversity and host interactions through global metagenomics.</title>
        <authorList>
            <person name="Schulz F."/>
            <person name="Roux S."/>
            <person name="Paez-Espino D."/>
            <person name="Jungbluth S."/>
            <person name="Walsh D.A."/>
            <person name="Denef V.J."/>
            <person name="McMahon K.D."/>
            <person name="Konstantinidis K.T."/>
            <person name="Eloe-Fadrosh E.A."/>
            <person name="Kyrpides N.C."/>
            <person name="Woyke T."/>
        </authorList>
    </citation>
    <scope>NUCLEOTIDE SEQUENCE</scope>
    <source>
        <strain evidence="1">GVMAG-M-3300020185-18</strain>
    </source>
</reference>
<accession>A0A6C0C3Y4</accession>
<dbReference type="CDD" id="cd00195">
    <property type="entry name" value="UBCc_UEV"/>
    <property type="match status" value="1"/>
</dbReference>
<dbReference type="AlphaFoldDB" id="A0A6C0C3Y4"/>
<name>A0A6C0C3Y4_9ZZZZ</name>
<dbReference type="SUPFAM" id="SSF54495">
    <property type="entry name" value="UBC-like"/>
    <property type="match status" value="1"/>
</dbReference>
<evidence type="ECO:0000313" key="1">
    <source>
        <dbReference type="EMBL" id="QHS98494.1"/>
    </source>
</evidence>
<protein>
    <submittedName>
        <fullName evidence="1">Uncharacterized protein</fullName>
    </submittedName>
</protein>
<dbReference type="InterPro" id="IPR016135">
    <property type="entry name" value="UBQ-conjugating_enzyme/RWD"/>
</dbReference>